<evidence type="ECO:0000256" key="1">
    <source>
        <dbReference type="SAM" id="SignalP"/>
    </source>
</evidence>
<protein>
    <submittedName>
        <fullName evidence="3">Alpha/beta fold hydrolase</fullName>
    </submittedName>
</protein>
<accession>A0ABY4G6U9</accession>
<evidence type="ECO:0000259" key="2">
    <source>
        <dbReference type="Pfam" id="PF12146"/>
    </source>
</evidence>
<organism evidence="3 4">
    <name type="scientific">Hymenobacter volaticus</name>
    <dbReference type="NCBI Taxonomy" id="2932254"/>
    <lineage>
        <taxon>Bacteria</taxon>
        <taxon>Pseudomonadati</taxon>
        <taxon>Bacteroidota</taxon>
        <taxon>Cytophagia</taxon>
        <taxon>Cytophagales</taxon>
        <taxon>Hymenobacteraceae</taxon>
        <taxon>Hymenobacter</taxon>
    </lineage>
</organism>
<keyword evidence="1" id="KW-0732">Signal</keyword>
<dbReference type="PROSITE" id="PS51257">
    <property type="entry name" value="PROKAR_LIPOPROTEIN"/>
    <property type="match status" value="1"/>
</dbReference>
<feature type="signal peptide" evidence="1">
    <location>
        <begin position="1"/>
        <end position="24"/>
    </location>
</feature>
<keyword evidence="4" id="KW-1185">Reference proteome</keyword>
<dbReference type="GO" id="GO:0016787">
    <property type="term" value="F:hydrolase activity"/>
    <property type="evidence" value="ECO:0007669"/>
    <property type="project" value="UniProtKB-KW"/>
</dbReference>
<dbReference type="InterPro" id="IPR029058">
    <property type="entry name" value="AB_hydrolase_fold"/>
</dbReference>
<dbReference type="EMBL" id="CP095061">
    <property type="protein sequence ID" value="UOQ66572.1"/>
    <property type="molecule type" value="Genomic_DNA"/>
</dbReference>
<evidence type="ECO:0000313" key="4">
    <source>
        <dbReference type="Proteomes" id="UP000830401"/>
    </source>
</evidence>
<dbReference type="InterPro" id="IPR022742">
    <property type="entry name" value="Hydrolase_4"/>
</dbReference>
<name>A0ABY4G6U9_9BACT</name>
<feature type="chain" id="PRO_5046721587" evidence="1">
    <location>
        <begin position="25"/>
        <end position="402"/>
    </location>
</feature>
<dbReference type="Gene3D" id="3.40.50.1820">
    <property type="entry name" value="alpha/beta hydrolase"/>
    <property type="match status" value="1"/>
</dbReference>
<dbReference type="PANTHER" id="PTHR34853">
    <property type="match status" value="1"/>
</dbReference>
<dbReference type="SUPFAM" id="SSF53474">
    <property type="entry name" value="alpha/beta-Hydrolases"/>
    <property type="match status" value="1"/>
</dbReference>
<dbReference type="PANTHER" id="PTHR34853:SF1">
    <property type="entry name" value="LIPASE 5"/>
    <property type="match status" value="1"/>
</dbReference>
<dbReference type="Proteomes" id="UP000830401">
    <property type="component" value="Chromosome"/>
</dbReference>
<reference evidence="3" key="1">
    <citation type="submission" date="2022-04" db="EMBL/GenBank/DDBJ databases">
        <title>Hymenobacter sp. isolated from the air.</title>
        <authorList>
            <person name="Won M."/>
            <person name="Lee C.-M."/>
            <person name="Woen H.-Y."/>
            <person name="Kwon S.-W."/>
        </authorList>
    </citation>
    <scope>NUCLEOTIDE SEQUENCE</scope>
    <source>
        <strain evidence="3">5420S-77</strain>
    </source>
</reference>
<dbReference type="RefSeq" id="WP_245120801.1">
    <property type="nucleotide sequence ID" value="NZ_CP095061.1"/>
</dbReference>
<gene>
    <name evidence="3" type="ORF">MUN86_01170</name>
</gene>
<evidence type="ECO:0000313" key="3">
    <source>
        <dbReference type="EMBL" id="UOQ66572.1"/>
    </source>
</evidence>
<dbReference type="PIRSF" id="PIRSF029171">
    <property type="entry name" value="Esterase_LipA"/>
    <property type="match status" value="1"/>
</dbReference>
<proteinExistence type="predicted"/>
<dbReference type="Gene3D" id="1.10.260.160">
    <property type="match status" value="1"/>
</dbReference>
<keyword evidence="3" id="KW-0378">Hydrolase</keyword>
<dbReference type="InterPro" id="IPR005152">
    <property type="entry name" value="Lipase_secreted"/>
</dbReference>
<feature type="domain" description="Serine aminopeptidase S33" evidence="2">
    <location>
        <begin position="142"/>
        <end position="384"/>
    </location>
</feature>
<dbReference type="Pfam" id="PF12146">
    <property type="entry name" value="Hydrolase_4"/>
    <property type="match status" value="1"/>
</dbReference>
<sequence length="402" mass="44100">MFLNRFNFRRLRLTLMLWAGLGVAAGSSCSKETTPQPEAPIAVQTHLVNSTLIGEYSPSVVASRVSGIPLVGALVRYPIRVYKLTYTTQNTDGQQVTASGALLVPVTTQALPLLSYQHGTISPDGEDRSPSYYSASSEVYSAVSVLASTGYIVSAPDYIGYGASKALPHPYEHAASLASTSLDMMRAAKEFCEKQKVGLNKKNFLLGYSEGGYATMALHKLIEEKFPTEFAVTASAPGAGAYHKSAFADYILGSDQNLSFLSSYVWVLDTYNRVYNINRAPSYYFNQPWATQLQANPFSDVPEKPSELFTGTFRTSILNKTDAPMTTAFRDNDIYDWKPKAPVALFHGTADDYVPYFNSEDAYKAMRARGATQVTLHPIEGGNHFTSVARYTLEALGFISQY</sequence>